<feature type="domain" description="Methyltransferase small" evidence="6">
    <location>
        <begin position="109"/>
        <end position="196"/>
    </location>
</feature>
<dbReference type="Gene3D" id="3.40.50.150">
    <property type="entry name" value="Vaccinia Virus protein VP39"/>
    <property type="match status" value="1"/>
</dbReference>
<reference evidence="9" key="1">
    <citation type="journal article" date="2019" name="Int. J. Syst. Evol. Microbiol.">
        <title>The Global Catalogue of Microorganisms (GCM) 10K type strain sequencing project: providing services to taxonomists for standard genome sequencing and annotation.</title>
        <authorList>
            <consortium name="The Broad Institute Genomics Platform"/>
            <consortium name="The Broad Institute Genome Sequencing Center for Infectious Disease"/>
            <person name="Wu L."/>
            <person name="Ma J."/>
        </authorList>
    </citation>
    <scope>NUCLEOTIDE SEQUENCE [LARGE SCALE GENOMIC DNA]</scope>
    <source>
        <strain evidence="9">KCTC 42143</strain>
    </source>
</reference>
<dbReference type="NCBIfam" id="TIGR00536">
    <property type="entry name" value="hemK_fam"/>
    <property type="match status" value="1"/>
</dbReference>
<dbReference type="EC" id="2.1.1.297" evidence="5"/>
<protein>
    <recommendedName>
        <fullName evidence="5">Release factor glutamine methyltransferase</fullName>
        <shortName evidence="5">RF MTase</shortName>
        <ecNumber evidence="5">2.1.1.297</ecNumber>
    </recommendedName>
    <alternativeName>
        <fullName evidence="5">N5-glutamine methyltransferase PrmC</fullName>
    </alternativeName>
    <alternativeName>
        <fullName evidence="5">Protein-(glutamine-N5) MTase PrmC</fullName>
    </alternativeName>
    <alternativeName>
        <fullName evidence="5">Protein-glutamine N-methyltransferase PrmC</fullName>
    </alternativeName>
</protein>
<dbReference type="InterPro" id="IPR040758">
    <property type="entry name" value="PrmC_N"/>
</dbReference>
<dbReference type="Gene3D" id="1.10.8.10">
    <property type="entry name" value="DNA helicase RuvA subunit, C-terminal domain"/>
    <property type="match status" value="1"/>
</dbReference>
<organism evidence="8 9">
    <name type="scientific">Carnobacterium antarcticum</name>
    <dbReference type="NCBI Taxonomy" id="2126436"/>
    <lineage>
        <taxon>Bacteria</taxon>
        <taxon>Bacillati</taxon>
        <taxon>Bacillota</taxon>
        <taxon>Bacilli</taxon>
        <taxon>Lactobacillales</taxon>
        <taxon>Carnobacteriaceae</taxon>
        <taxon>Carnobacterium</taxon>
    </lineage>
</organism>
<name>A0ABW4NPC5_9LACT</name>
<comment type="catalytic activity">
    <reaction evidence="4 5">
        <text>L-glutaminyl-[peptide chain release factor] + S-adenosyl-L-methionine = N(5)-methyl-L-glutaminyl-[peptide chain release factor] + S-adenosyl-L-homocysteine + H(+)</text>
        <dbReference type="Rhea" id="RHEA:42896"/>
        <dbReference type="Rhea" id="RHEA-COMP:10271"/>
        <dbReference type="Rhea" id="RHEA-COMP:10272"/>
        <dbReference type="ChEBI" id="CHEBI:15378"/>
        <dbReference type="ChEBI" id="CHEBI:30011"/>
        <dbReference type="ChEBI" id="CHEBI:57856"/>
        <dbReference type="ChEBI" id="CHEBI:59789"/>
        <dbReference type="ChEBI" id="CHEBI:61891"/>
        <dbReference type="EC" id="2.1.1.297"/>
    </reaction>
</comment>
<evidence type="ECO:0000256" key="1">
    <source>
        <dbReference type="ARBA" id="ARBA00022603"/>
    </source>
</evidence>
<dbReference type="GO" id="GO:0032259">
    <property type="term" value="P:methylation"/>
    <property type="evidence" value="ECO:0007669"/>
    <property type="project" value="UniProtKB-KW"/>
</dbReference>
<dbReference type="InterPro" id="IPR029063">
    <property type="entry name" value="SAM-dependent_MTases_sf"/>
</dbReference>
<feature type="binding site" evidence="5">
    <location>
        <begin position="186"/>
        <end position="189"/>
    </location>
    <ligand>
        <name>substrate</name>
    </ligand>
</feature>
<dbReference type="EMBL" id="JBHUFF010000019">
    <property type="protein sequence ID" value="MFD1800284.1"/>
    <property type="molecule type" value="Genomic_DNA"/>
</dbReference>
<accession>A0ABW4NPC5</accession>
<dbReference type="HAMAP" id="MF_02126">
    <property type="entry name" value="RF_methyltr_PrmC"/>
    <property type="match status" value="1"/>
</dbReference>
<evidence type="ECO:0000313" key="9">
    <source>
        <dbReference type="Proteomes" id="UP001597285"/>
    </source>
</evidence>
<dbReference type="SUPFAM" id="SSF53335">
    <property type="entry name" value="S-adenosyl-L-methionine-dependent methyltransferases"/>
    <property type="match status" value="1"/>
</dbReference>
<feature type="binding site" evidence="5">
    <location>
        <begin position="121"/>
        <end position="125"/>
    </location>
    <ligand>
        <name>S-adenosyl-L-methionine</name>
        <dbReference type="ChEBI" id="CHEBI:59789"/>
    </ligand>
</feature>
<gene>
    <name evidence="5 8" type="primary">prmC</name>
    <name evidence="8" type="ORF">ACFSBK_10545</name>
</gene>
<dbReference type="GO" id="GO:0102559">
    <property type="term" value="F:peptide chain release factor N(5)-glutamine methyltransferase activity"/>
    <property type="evidence" value="ECO:0007669"/>
    <property type="project" value="UniProtKB-EC"/>
</dbReference>
<dbReference type="InterPro" id="IPR002052">
    <property type="entry name" value="DNA_methylase_N6_adenine_CS"/>
</dbReference>
<dbReference type="InterPro" id="IPR050320">
    <property type="entry name" value="N5-glutamine_MTase"/>
</dbReference>
<comment type="caution">
    <text evidence="8">The sequence shown here is derived from an EMBL/GenBank/DDBJ whole genome shotgun (WGS) entry which is preliminary data.</text>
</comment>
<evidence type="ECO:0000313" key="8">
    <source>
        <dbReference type="EMBL" id="MFD1800284.1"/>
    </source>
</evidence>
<feature type="binding site" evidence="5">
    <location>
        <position position="186"/>
    </location>
    <ligand>
        <name>S-adenosyl-L-methionine</name>
        <dbReference type="ChEBI" id="CHEBI:59789"/>
    </ligand>
</feature>
<evidence type="ECO:0000256" key="3">
    <source>
        <dbReference type="ARBA" id="ARBA00022691"/>
    </source>
</evidence>
<feature type="domain" description="Release factor glutamine methyltransferase N-terminal" evidence="7">
    <location>
        <begin position="9"/>
        <end position="77"/>
    </location>
</feature>
<evidence type="ECO:0000256" key="4">
    <source>
        <dbReference type="ARBA" id="ARBA00048391"/>
    </source>
</evidence>
<dbReference type="Proteomes" id="UP001597285">
    <property type="component" value="Unassembled WGS sequence"/>
</dbReference>
<proteinExistence type="inferred from homology"/>
<comment type="similarity">
    <text evidence="5">Belongs to the protein N5-glutamine methyltransferase family. PrmC subfamily.</text>
</comment>
<evidence type="ECO:0000256" key="2">
    <source>
        <dbReference type="ARBA" id="ARBA00022679"/>
    </source>
</evidence>
<keyword evidence="2 5" id="KW-0808">Transferase</keyword>
<dbReference type="NCBIfam" id="TIGR03534">
    <property type="entry name" value="RF_mod_PrmC"/>
    <property type="match status" value="1"/>
</dbReference>
<evidence type="ECO:0000259" key="6">
    <source>
        <dbReference type="Pfam" id="PF05175"/>
    </source>
</evidence>
<dbReference type="PANTHER" id="PTHR18895">
    <property type="entry name" value="HEMK METHYLTRANSFERASE"/>
    <property type="match status" value="1"/>
</dbReference>
<evidence type="ECO:0000259" key="7">
    <source>
        <dbReference type="Pfam" id="PF17827"/>
    </source>
</evidence>
<keyword evidence="9" id="KW-1185">Reference proteome</keyword>
<dbReference type="CDD" id="cd02440">
    <property type="entry name" value="AdoMet_MTases"/>
    <property type="match status" value="1"/>
</dbReference>
<feature type="binding site" evidence="5">
    <location>
        <position position="144"/>
    </location>
    <ligand>
        <name>S-adenosyl-L-methionine</name>
        <dbReference type="ChEBI" id="CHEBI:59789"/>
    </ligand>
</feature>
<dbReference type="InterPro" id="IPR019874">
    <property type="entry name" value="RF_methyltr_PrmC"/>
</dbReference>
<dbReference type="PROSITE" id="PS00092">
    <property type="entry name" value="N6_MTASE"/>
    <property type="match status" value="1"/>
</dbReference>
<dbReference type="Pfam" id="PF05175">
    <property type="entry name" value="MTS"/>
    <property type="match status" value="1"/>
</dbReference>
<sequence>MKINETYREVLKWASSFLEDSGHEGIAAELLLRGRLDWTKTDFILQLNEQIPEEIKQQLIADVTQHSQGIPIQHLLGYESFYNYRFKVTADTLIPRPETEEIVDIFLHQAPERPLKVLDIGTGTGVIAITIKKERPQDDVTAVDLSAKALAVAKENAVALGADVQLLTGDLTAPVKNQQFDVVISNPPYIAEEEQVYMDKSVLTHEPKMALFAENHGLAIYQRLAEEIPAVLKPTGQIFLEIGFRQGAAVKAIFKTAFPNADITIKKDMSGQDRLVQVLLA</sequence>
<keyword evidence="1 5" id="KW-0489">Methyltransferase</keyword>
<dbReference type="PANTHER" id="PTHR18895:SF74">
    <property type="entry name" value="MTRF1L RELEASE FACTOR GLUTAMINE METHYLTRANSFERASE"/>
    <property type="match status" value="1"/>
</dbReference>
<dbReference type="InterPro" id="IPR004556">
    <property type="entry name" value="HemK-like"/>
</dbReference>
<keyword evidence="3 5" id="KW-0949">S-adenosyl-L-methionine</keyword>
<evidence type="ECO:0000256" key="5">
    <source>
        <dbReference type="HAMAP-Rule" id="MF_02126"/>
    </source>
</evidence>
<dbReference type="Pfam" id="PF17827">
    <property type="entry name" value="PrmC_N"/>
    <property type="match status" value="1"/>
</dbReference>
<dbReference type="RefSeq" id="WP_058918991.1">
    <property type="nucleotide sequence ID" value="NZ_JBHSQC010000001.1"/>
</dbReference>
<comment type="function">
    <text evidence="5">Methylates the class 1 translation termination release factors RF1/PrfA and RF2/PrfB on the glutamine residue of the universally conserved GGQ motif.</text>
</comment>
<dbReference type="InterPro" id="IPR007848">
    <property type="entry name" value="Small_mtfrase_dom"/>
</dbReference>
<comment type="caution">
    <text evidence="5">Lacks conserved residue(s) required for the propagation of feature annotation.</text>
</comment>